<dbReference type="GeneID" id="80538080"/>
<gene>
    <name evidence="1" type="primary">pif-2</name>
</gene>
<protein>
    <submittedName>
        <fullName evidence="1">PIF-2</fullName>
    </submittedName>
</protein>
<keyword evidence="2" id="KW-1185">Reference proteome</keyword>
<name>A0AAE6M6I6_9ABAC</name>
<dbReference type="RefSeq" id="YP_010799714.1">
    <property type="nucleotide sequence ID" value="NC_076682.1"/>
</dbReference>
<organism evidence="1 2">
    <name type="scientific">Rachiplusia nu nucleopolyhedrovirus</name>
    <dbReference type="NCBI Taxonomy" id="2605775"/>
    <lineage>
        <taxon>Viruses</taxon>
        <taxon>Viruses incertae sedis</taxon>
        <taxon>Naldaviricetes</taxon>
        <taxon>Lefavirales</taxon>
        <taxon>Baculoviridae</taxon>
        <taxon>Alphabaculovirus</taxon>
        <taxon>Alphabaculovirus ranus</taxon>
    </lineage>
</organism>
<dbReference type="InterPro" id="IPR006725">
    <property type="entry name" value="PIF2"/>
</dbReference>
<dbReference type="Proteomes" id="UP000830719">
    <property type="component" value="Segment"/>
</dbReference>
<evidence type="ECO:0000313" key="1">
    <source>
        <dbReference type="EMBL" id="QEI03637.1"/>
    </source>
</evidence>
<reference evidence="1" key="1">
    <citation type="submission" date="2019-01" db="EMBL/GenBank/DDBJ databases">
        <authorList>
            <person name="Trentin L.B."/>
            <person name="Santos E.R."/>
            <person name="Silva L.A."/>
            <person name="Sosa-Gomez D.R."/>
            <person name="Ribeiro B.M."/>
            <person name="Ardisson-Araujo D.M.P."/>
        </authorList>
    </citation>
    <scope>NUCLEOTIDE SEQUENCE</scope>
    <source>
        <strain evidence="1">VPN54</strain>
    </source>
</reference>
<dbReference type="KEGG" id="vg:80538080"/>
<dbReference type="EMBL" id="MK419956">
    <property type="protein sequence ID" value="QEI03637.1"/>
    <property type="molecule type" value="Genomic_DNA"/>
</dbReference>
<evidence type="ECO:0000313" key="2">
    <source>
        <dbReference type="Proteomes" id="UP000830719"/>
    </source>
</evidence>
<dbReference type="Pfam" id="PF04631">
    <property type="entry name" value="PIF2"/>
    <property type="match status" value="1"/>
</dbReference>
<proteinExistence type="predicted"/>
<sequence length="364" mass="41741">MYDAHKEIKIAQTDYNNTVDERIDYMQNILKRRRYVPLESLPALDFNTELGTINEGESKCLSVPIYVGSENTPNFDCTVLCDNPAAAYFFVGEYDRFVVNGQLLTRGGYCTTNSIPRNCNRETSVVLHSLNQWSCIAEDPRYFAGPENMVQIAGRQHANRIAPGQINRNILFDRLLGMEVDVSRNTFRQSWDETLPNSNERRFVVQCNALDDHNNRMFLNPLNPLECLPNICTNVSNVHPDVKPDFEKNICDCGDFNVTRVRNIDPGDPTSICASVINTFNRDLMSHQVRVECSNMDLLISKYNRNNLLCPPTIFNQNTDNAFVFTLPGSFPISINGRFEPTYRFYMDTRDRVNYRILRNIPSS</sequence>
<accession>A0AAE6M6I6</accession>